<dbReference type="AlphaFoldDB" id="A0A1M6RHS9"/>
<dbReference type="STRING" id="1121266.SAMN02745883_01802"/>
<dbReference type="InterPro" id="IPR019606">
    <property type="entry name" value="GerMN"/>
</dbReference>
<dbReference type="Proteomes" id="UP000184082">
    <property type="component" value="Unassembled WGS sequence"/>
</dbReference>
<protein>
    <submittedName>
        <fullName evidence="2">Sporulation and spore germination</fullName>
    </submittedName>
</protein>
<feature type="domain" description="GerMN" evidence="1">
    <location>
        <begin position="202"/>
        <end position="287"/>
    </location>
</feature>
<evidence type="ECO:0000313" key="2">
    <source>
        <dbReference type="EMBL" id="SHK32002.1"/>
    </source>
</evidence>
<dbReference type="SMART" id="SM00909">
    <property type="entry name" value="Germane"/>
    <property type="match status" value="2"/>
</dbReference>
<dbReference type="Pfam" id="PF10646">
    <property type="entry name" value="Germane"/>
    <property type="match status" value="2"/>
</dbReference>
<feature type="domain" description="GerMN" evidence="1">
    <location>
        <begin position="333"/>
        <end position="425"/>
    </location>
</feature>
<dbReference type="EMBL" id="FRAJ01000014">
    <property type="protein sequence ID" value="SHK32002.1"/>
    <property type="molecule type" value="Genomic_DNA"/>
</dbReference>
<sequence length="443" mass="50997">MFKAIFNIFLILIICFSASGIPINDSYFDLPKFNFNTIKNKQNNENNYTYNANIHDKFIYNPTNIEFTMSYGSNKENFNTNNSQIVVEIYKNDNLIKQYKGSKIVKNIYKDKNKVKYILDISMENLNIKSGNYNIKIYSDAEKFSNIPPYKLSATYFSNAKYIGSKNSVDKKHMFITLFFPDKQAMYLVPISRKIPYTRKPIGKTIKNLQLGPKNTLGLSEGSPIPKILWKSIKGTTAIINLPSNADIYGSTGSYIALYSLINSITSIYGVDSIQFLVDGKKRDFFFHGIEIKKPFYPNTLPKAYLTLETDTKKFLLVPVEINKQNIDINDLIINIFNSLQKGYVNDYDMNYLTSTIPSNIRLIDFYIKENILNINFSKEFLNAYENRDDLKKMMIDSILYSFTSLPEVNKVFIKVEGKIINSFGDIDISKPLFPPAFINVEQ</sequence>
<dbReference type="RefSeq" id="WP_072967763.1">
    <property type="nucleotide sequence ID" value="NZ_FRAJ01000014.1"/>
</dbReference>
<accession>A0A1M6RHS9</accession>
<proteinExistence type="predicted"/>
<organism evidence="2 3">
    <name type="scientific">Caminicella sporogenes DSM 14501</name>
    <dbReference type="NCBI Taxonomy" id="1121266"/>
    <lineage>
        <taxon>Bacteria</taxon>
        <taxon>Bacillati</taxon>
        <taxon>Bacillota</taxon>
        <taxon>Clostridia</taxon>
        <taxon>Peptostreptococcales</taxon>
        <taxon>Caminicellaceae</taxon>
        <taxon>Caminicella</taxon>
    </lineage>
</organism>
<gene>
    <name evidence="2" type="ORF">SAMN02745883_01802</name>
</gene>
<name>A0A1M6RHS9_9FIRM</name>
<evidence type="ECO:0000313" key="3">
    <source>
        <dbReference type="Proteomes" id="UP000184082"/>
    </source>
</evidence>
<reference evidence="2 3" key="1">
    <citation type="submission" date="2016-11" db="EMBL/GenBank/DDBJ databases">
        <authorList>
            <person name="Jaros S."/>
            <person name="Januszkiewicz K."/>
            <person name="Wedrychowicz H."/>
        </authorList>
    </citation>
    <scope>NUCLEOTIDE SEQUENCE [LARGE SCALE GENOMIC DNA]</scope>
    <source>
        <strain evidence="2 3">DSM 14501</strain>
    </source>
</reference>
<evidence type="ECO:0000259" key="1">
    <source>
        <dbReference type="SMART" id="SM00909"/>
    </source>
</evidence>
<keyword evidence="3" id="KW-1185">Reference proteome</keyword>